<dbReference type="AlphaFoldDB" id="A0AAQ3QQN5"/>
<protein>
    <submittedName>
        <fullName evidence="1">Sialyltransferase-like protein 2</fullName>
    </submittedName>
</protein>
<organism evidence="1 2">
    <name type="scientific">Canna indica</name>
    <name type="common">Indian-shot</name>
    <dbReference type="NCBI Taxonomy" id="4628"/>
    <lineage>
        <taxon>Eukaryota</taxon>
        <taxon>Viridiplantae</taxon>
        <taxon>Streptophyta</taxon>
        <taxon>Embryophyta</taxon>
        <taxon>Tracheophyta</taxon>
        <taxon>Spermatophyta</taxon>
        <taxon>Magnoliopsida</taxon>
        <taxon>Liliopsida</taxon>
        <taxon>Zingiberales</taxon>
        <taxon>Cannaceae</taxon>
        <taxon>Canna</taxon>
    </lineage>
</organism>
<dbReference type="PANTHER" id="PTHR47379:SF3">
    <property type="entry name" value="SIALYLTRANSFERASE-LIKE PROTEIN 2"/>
    <property type="match status" value="1"/>
</dbReference>
<accession>A0AAQ3QQN5</accession>
<keyword evidence="2" id="KW-1185">Reference proteome</keyword>
<dbReference type="Proteomes" id="UP001327560">
    <property type="component" value="Chromosome 9"/>
</dbReference>
<gene>
    <name evidence="1" type="ORF">Cni_G28871</name>
</gene>
<evidence type="ECO:0000313" key="2">
    <source>
        <dbReference type="Proteomes" id="UP001327560"/>
    </source>
</evidence>
<dbReference type="PANTHER" id="PTHR47379">
    <property type="entry name" value="SIALYLTRANSFERASE-LIKE PROTEIN 2"/>
    <property type="match status" value="1"/>
</dbReference>
<keyword evidence="1" id="KW-0328">Glycosyltransferase</keyword>
<keyword evidence="1" id="KW-0808">Transferase</keyword>
<reference evidence="1 2" key="1">
    <citation type="submission" date="2023-10" db="EMBL/GenBank/DDBJ databases">
        <title>Chromosome-scale genome assembly provides insights into flower coloration mechanisms of Canna indica.</title>
        <authorList>
            <person name="Li C."/>
        </authorList>
    </citation>
    <scope>NUCLEOTIDE SEQUENCE [LARGE SCALE GENOMIC DNA]</scope>
    <source>
        <tissue evidence="1">Flower</tissue>
    </source>
</reference>
<proteinExistence type="predicted"/>
<evidence type="ECO:0000313" key="1">
    <source>
        <dbReference type="EMBL" id="WOL20069.1"/>
    </source>
</evidence>
<sequence>MECLGLIKIHSPMRANFRRVIKWLPTQNIISAARIACEKILRRIGAGTSDPFGACSIVKKRVKGKSPHIPHLRENAIKHQRYVKGATMYPLERNIGNGILCMVPNMN</sequence>
<name>A0AAQ3QQN5_9LILI</name>
<dbReference type="EMBL" id="CP136898">
    <property type="protein sequence ID" value="WOL20069.1"/>
    <property type="molecule type" value="Genomic_DNA"/>
</dbReference>
<dbReference type="GO" id="GO:0016757">
    <property type="term" value="F:glycosyltransferase activity"/>
    <property type="evidence" value="ECO:0007669"/>
    <property type="project" value="UniProtKB-KW"/>
</dbReference>